<dbReference type="Pfam" id="PF01380">
    <property type="entry name" value="SIS"/>
    <property type="match status" value="1"/>
</dbReference>
<evidence type="ECO:0000259" key="5">
    <source>
        <dbReference type="PROSITE" id="PS51464"/>
    </source>
</evidence>
<dbReference type="GO" id="GO:0097367">
    <property type="term" value="F:carbohydrate derivative binding"/>
    <property type="evidence" value="ECO:0007669"/>
    <property type="project" value="InterPro"/>
</dbReference>
<dbReference type="PANTHER" id="PTHR30514:SF10">
    <property type="entry name" value="MURR_RPIR FAMILY TRANSCRIPTIONAL REGULATOR"/>
    <property type="match status" value="1"/>
</dbReference>
<evidence type="ECO:0000256" key="3">
    <source>
        <dbReference type="ARBA" id="ARBA00023163"/>
    </source>
</evidence>
<feature type="domain" description="SIS" evidence="5">
    <location>
        <begin position="122"/>
        <end position="263"/>
    </location>
</feature>
<dbReference type="InterPro" id="IPR035472">
    <property type="entry name" value="RpiR-like_SIS"/>
</dbReference>
<dbReference type="Gene3D" id="3.40.50.10490">
    <property type="entry name" value="Glucose-6-phosphate isomerase like protein, domain 1"/>
    <property type="match status" value="1"/>
</dbReference>
<proteinExistence type="predicted"/>
<dbReference type="PROSITE" id="PS51071">
    <property type="entry name" value="HTH_RPIR"/>
    <property type="match status" value="1"/>
</dbReference>
<accession>A0A0D6DZR9</accession>
<dbReference type="GeneID" id="71635064"/>
<evidence type="ECO:0000313" key="6">
    <source>
        <dbReference type="EMBL" id="CEN29458.1"/>
    </source>
</evidence>
<reference evidence="7" key="1">
    <citation type="submission" date="2015-01" db="EMBL/GenBank/DDBJ databases">
        <authorList>
            <person name="Andreevskaya M."/>
        </authorList>
    </citation>
    <scope>NUCLEOTIDE SEQUENCE [LARGE SCALE GENOMIC DNA]</scope>
    <source>
        <strain evidence="7">MKFS47</strain>
    </source>
</reference>
<dbReference type="PANTHER" id="PTHR30514">
    <property type="entry name" value="GLUCOKINASE"/>
    <property type="match status" value="1"/>
</dbReference>
<dbReference type="SUPFAM" id="SSF53697">
    <property type="entry name" value="SIS domain"/>
    <property type="match status" value="1"/>
</dbReference>
<protein>
    <submittedName>
        <fullName evidence="6">Phosphosugar-binding transcriptional regulator RpiR family protein</fullName>
    </submittedName>
</protein>
<evidence type="ECO:0000256" key="2">
    <source>
        <dbReference type="ARBA" id="ARBA00023125"/>
    </source>
</evidence>
<dbReference type="SUPFAM" id="SSF46689">
    <property type="entry name" value="Homeodomain-like"/>
    <property type="match status" value="1"/>
</dbReference>
<dbReference type="InterPro" id="IPR047640">
    <property type="entry name" value="RpiR-like"/>
</dbReference>
<evidence type="ECO:0000313" key="7">
    <source>
        <dbReference type="Proteomes" id="UP000033166"/>
    </source>
</evidence>
<dbReference type="GO" id="GO:0003700">
    <property type="term" value="F:DNA-binding transcription factor activity"/>
    <property type="evidence" value="ECO:0007669"/>
    <property type="project" value="InterPro"/>
</dbReference>
<dbReference type="InterPro" id="IPR046348">
    <property type="entry name" value="SIS_dom_sf"/>
</dbReference>
<feature type="domain" description="HTH rpiR-type" evidence="4">
    <location>
        <begin position="1"/>
        <end position="77"/>
    </location>
</feature>
<dbReference type="Proteomes" id="UP000033166">
    <property type="component" value="Chromosome I"/>
</dbReference>
<evidence type="ECO:0000259" key="4">
    <source>
        <dbReference type="PROSITE" id="PS51071"/>
    </source>
</evidence>
<dbReference type="PROSITE" id="PS51464">
    <property type="entry name" value="SIS"/>
    <property type="match status" value="1"/>
</dbReference>
<dbReference type="InterPro" id="IPR000281">
    <property type="entry name" value="HTH_RpiR"/>
</dbReference>
<sequence>MNILLEIQSHLAHLSQNERKVGDYILQAPESVITLSTQEIAKNSGVSPATVIRFVKSMGLDGVPHLKQLLSIWRANSQSETDFQELRPNEAVDSIKSKLKARINHMTELVNEHLSNESLLKVAQLIEESQLVFIFGIGASHLVAQDLTQKLNRLGKTVICEDNTHSAAVILTNNHQKKLFIAISDRGESREVLEMLSLAKEQSILSIAITGKADSSLAKQVDYPLISISGENFQFRQAATISMMAQIYLVDLLFYVYVSQNFVRSQESIIASLNAINKLEKK</sequence>
<dbReference type="InterPro" id="IPR001347">
    <property type="entry name" value="SIS_dom"/>
</dbReference>
<evidence type="ECO:0000256" key="1">
    <source>
        <dbReference type="ARBA" id="ARBA00023015"/>
    </source>
</evidence>
<dbReference type="STRING" id="1364.LP2241_50588"/>
<keyword evidence="2" id="KW-0238">DNA-binding</keyword>
<dbReference type="InterPro" id="IPR009057">
    <property type="entry name" value="Homeodomain-like_sf"/>
</dbReference>
<dbReference type="GO" id="GO:1901135">
    <property type="term" value="P:carbohydrate derivative metabolic process"/>
    <property type="evidence" value="ECO:0007669"/>
    <property type="project" value="InterPro"/>
</dbReference>
<dbReference type="RefSeq" id="WP_047916424.1">
    <property type="nucleotide sequence ID" value="NZ_LN774769.1"/>
</dbReference>
<dbReference type="InterPro" id="IPR036388">
    <property type="entry name" value="WH-like_DNA-bd_sf"/>
</dbReference>
<keyword evidence="1" id="KW-0805">Transcription regulation</keyword>
<dbReference type="GO" id="GO:0003677">
    <property type="term" value="F:DNA binding"/>
    <property type="evidence" value="ECO:0007669"/>
    <property type="project" value="UniProtKB-KW"/>
</dbReference>
<keyword evidence="3" id="KW-0804">Transcription</keyword>
<dbReference type="Pfam" id="PF01418">
    <property type="entry name" value="HTH_6"/>
    <property type="match status" value="1"/>
</dbReference>
<name>A0A0D6DZR9_9LACT</name>
<dbReference type="EMBL" id="LN774769">
    <property type="protein sequence ID" value="CEN29458.1"/>
    <property type="molecule type" value="Genomic_DNA"/>
</dbReference>
<gene>
    <name evidence="6" type="ORF">LACPI_2258</name>
</gene>
<dbReference type="Gene3D" id="1.10.10.10">
    <property type="entry name" value="Winged helix-like DNA-binding domain superfamily/Winged helix DNA-binding domain"/>
    <property type="match status" value="1"/>
</dbReference>
<dbReference type="KEGG" id="lpk:LACPI_2258"/>
<dbReference type="HOGENOM" id="CLU_055769_0_4_9"/>
<dbReference type="AlphaFoldDB" id="A0A0D6DZR9"/>
<organism evidence="6 7">
    <name type="scientific">Pseudolactococcus piscium MKFS47</name>
    <dbReference type="NCBI Taxonomy" id="297352"/>
    <lineage>
        <taxon>Bacteria</taxon>
        <taxon>Bacillati</taxon>
        <taxon>Bacillota</taxon>
        <taxon>Bacilli</taxon>
        <taxon>Lactobacillales</taxon>
        <taxon>Streptococcaceae</taxon>
        <taxon>Pseudolactococcus</taxon>
    </lineage>
</organism>
<dbReference type="CDD" id="cd05013">
    <property type="entry name" value="SIS_RpiR"/>
    <property type="match status" value="1"/>
</dbReference>